<keyword evidence="1" id="KW-0560">Oxidoreductase</keyword>
<keyword evidence="1" id="KW-0223">Dioxygenase</keyword>
<evidence type="ECO:0000313" key="1">
    <source>
        <dbReference type="EMBL" id="AFJ91558.1"/>
    </source>
</evidence>
<protein>
    <submittedName>
        <fullName evidence="1">Glyoxalase/bleomycin resistance protein/dioxygenase</fullName>
    </submittedName>
</protein>
<gene>
    <name evidence="1" type="ORF">pHRC017_0518</name>
</gene>
<geneLocation type="plasmid" evidence="1">
    <name>pHRC017</name>
</geneLocation>
<dbReference type="EMBL" id="JQ665880">
    <property type="protein sequence ID" value="AFJ91558.1"/>
    <property type="molecule type" value="Genomic_DNA"/>
</dbReference>
<reference evidence="1" key="1">
    <citation type="journal article" date="2012" name="Mol. Plant Microbe Interact.">
        <title>Rhizobial plasmids that cause impaired symbiotic nitrogen fixation and enhanced host invasion.</title>
        <authorList>
            <person name="Crook M.B."/>
            <person name="Lindsay D.P."/>
            <person name="Biggs M.B."/>
            <person name="Bentley J.S."/>
            <person name="Price J.C."/>
            <person name="Clement S.C."/>
            <person name="Clement M.J."/>
            <person name="Long S.R."/>
            <person name="Griffitts J.S."/>
        </authorList>
    </citation>
    <scope>NUCLEOTIDE SEQUENCE</scope>
    <source>
        <strain evidence="1">C017</strain>
        <plasmid evidence="1">pHRC017</plasmid>
    </source>
</reference>
<keyword evidence="1" id="KW-0614">Plasmid</keyword>
<accession>I2E240</accession>
<name>I2E240_RHIML</name>
<proteinExistence type="predicted"/>
<organism evidence="1">
    <name type="scientific">Rhizobium meliloti</name>
    <name type="common">Ensifer meliloti</name>
    <name type="synonym">Sinorhizobium meliloti</name>
    <dbReference type="NCBI Taxonomy" id="382"/>
    <lineage>
        <taxon>Bacteria</taxon>
        <taxon>Pseudomonadati</taxon>
        <taxon>Pseudomonadota</taxon>
        <taxon>Alphaproteobacteria</taxon>
        <taxon>Hyphomicrobiales</taxon>
        <taxon>Rhizobiaceae</taxon>
        <taxon>Sinorhizobium/Ensifer group</taxon>
        <taxon>Sinorhizobium</taxon>
    </lineage>
</organism>
<dbReference type="AlphaFoldDB" id="I2E240"/>
<dbReference type="GO" id="GO:0051213">
    <property type="term" value="F:dioxygenase activity"/>
    <property type="evidence" value="ECO:0007669"/>
    <property type="project" value="UniProtKB-KW"/>
</dbReference>
<sequence>MSCIVLFQDEESSMPKAVGIGGLFFGRRTRLAWPNGIKSISVLTTCTSRYGGRRRG</sequence>